<dbReference type="Proteomes" id="UP000008461">
    <property type="component" value="Chromosome"/>
</dbReference>
<organism evidence="2 3">
    <name type="scientific">Haliscomenobacter hydrossis (strain ATCC 27775 / DSM 1100 / LMG 10767 / O)</name>
    <dbReference type="NCBI Taxonomy" id="760192"/>
    <lineage>
        <taxon>Bacteria</taxon>
        <taxon>Pseudomonadati</taxon>
        <taxon>Bacteroidota</taxon>
        <taxon>Saprospiria</taxon>
        <taxon>Saprospirales</taxon>
        <taxon>Haliscomenobacteraceae</taxon>
        <taxon>Haliscomenobacter</taxon>
    </lineage>
</organism>
<feature type="transmembrane region" description="Helical" evidence="1">
    <location>
        <begin position="118"/>
        <end position="135"/>
    </location>
</feature>
<reference evidence="2 3" key="1">
    <citation type="journal article" date="2011" name="Stand. Genomic Sci.">
        <title>Complete genome sequence of Haliscomenobacter hydrossis type strain (O).</title>
        <authorList>
            <consortium name="US DOE Joint Genome Institute (JGI-PGF)"/>
            <person name="Daligault H."/>
            <person name="Lapidus A."/>
            <person name="Zeytun A."/>
            <person name="Nolan M."/>
            <person name="Lucas S."/>
            <person name="Del Rio T.G."/>
            <person name="Tice H."/>
            <person name="Cheng J.F."/>
            <person name="Tapia R."/>
            <person name="Han C."/>
            <person name="Goodwin L."/>
            <person name="Pitluck S."/>
            <person name="Liolios K."/>
            <person name="Pagani I."/>
            <person name="Ivanova N."/>
            <person name="Huntemann M."/>
            <person name="Mavromatis K."/>
            <person name="Mikhailova N."/>
            <person name="Pati A."/>
            <person name="Chen A."/>
            <person name="Palaniappan K."/>
            <person name="Land M."/>
            <person name="Hauser L."/>
            <person name="Brambilla E.M."/>
            <person name="Rohde M."/>
            <person name="Verbarg S."/>
            <person name="Goker M."/>
            <person name="Bristow J."/>
            <person name="Eisen J.A."/>
            <person name="Markowitz V."/>
            <person name="Hugenholtz P."/>
            <person name="Kyrpides N.C."/>
            <person name="Klenk H.P."/>
            <person name="Woyke T."/>
        </authorList>
    </citation>
    <scope>NUCLEOTIDE SEQUENCE [LARGE SCALE GENOMIC DNA]</scope>
    <source>
        <strain evidence="3">ATCC 27775 / DSM 1100 / LMG 10767 / O</strain>
    </source>
</reference>
<protein>
    <recommendedName>
        <fullName evidence="4">HTTM domain-containing protein</fullName>
    </recommendedName>
</protein>
<name>F4KSM5_HALH1</name>
<proteinExistence type="predicted"/>
<keyword evidence="1" id="KW-0472">Membrane</keyword>
<feature type="transmembrane region" description="Helical" evidence="1">
    <location>
        <begin position="173"/>
        <end position="194"/>
    </location>
</feature>
<dbReference type="AlphaFoldDB" id="F4KSM5"/>
<dbReference type="STRING" id="760192.Halhy_0076"/>
<dbReference type="eggNOG" id="ENOG502ZBWN">
    <property type="taxonomic scope" value="Bacteria"/>
</dbReference>
<sequence length="304" mass="35361">MKGSPYLYSLKTQTLRYRTFQLFNFSSFQLLQTAAVGLLLGRAWQHIFWDAPYRELLWDEYWMKDIVAQILGLSWSEYVSNPLYDERIQIFTQGIGWFYVISALAAVGIHWFPRLARGILNVSGCALFLLALIAWKEYSWQIGQLLEYSLQWATPLLLAASSKGSIPEKWIRYATRTAISATFIGHGLYAIGYYPVPGNFIEMTMRSLGIAEDAAKMFLFSIGILDILAALGVIWPGRFKTAIFAYLILWGLLTSLARVWSYFSIDFFENWWQMWIHELLIRFPHFLLPWFLWRKELESLGLKS</sequence>
<gene>
    <name evidence="2" type="ordered locus">Halhy_0076</name>
</gene>
<feature type="transmembrane region" description="Helical" evidence="1">
    <location>
        <begin position="242"/>
        <end position="263"/>
    </location>
</feature>
<keyword evidence="1" id="KW-0812">Transmembrane</keyword>
<keyword evidence="3" id="KW-1185">Reference proteome</keyword>
<feature type="transmembrane region" description="Helical" evidence="1">
    <location>
        <begin position="21"/>
        <end position="41"/>
    </location>
</feature>
<reference key="2">
    <citation type="submission" date="2011-04" db="EMBL/GenBank/DDBJ databases">
        <title>Complete sequence of chromosome of Haliscomenobacter hydrossis DSM 1100.</title>
        <authorList>
            <consortium name="US DOE Joint Genome Institute (JGI-PGF)"/>
            <person name="Lucas S."/>
            <person name="Han J."/>
            <person name="Lapidus A."/>
            <person name="Bruce D."/>
            <person name="Goodwin L."/>
            <person name="Pitluck S."/>
            <person name="Peters L."/>
            <person name="Kyrpides N."/>
            <person name="Mavromatis K."/>
            <person name="Ivanova N."/>
            <person name="Ovchinnikova G."/>
            <person name="Pagani I."/>
            <person name="Daligault H."/>
            <person name="Detter J.C."/>
            <person name="Han C."/>
            <person name="Land M."/>
            <person name="Hauser L."/>
            <person name="Markowitz V."/>
            <person name="Cheng J.-F."/>
            <person name="Hugenholtz P."/>
            <person name="Woyke T."/>
            <person name="Wu D."/>
            <person name="Verbarg S."/>
            <person name="Frueling A."/>
            <person name="Brambilla E."/>
            <person name="Klenk H.-P."/>
            <person name="Eisen J.A."/>
        </authorList>
    </citation>
    <scope>NUCLEOTIDE SEQUENCE</scope>
    <source>
        <strain>DSM 1100</strain>
    </source>
</reference>
<dbReference type="HOGENOM" id="CLU_956082_0_0_10"/>
<evidence type="ECO:0000256" key="1">
    <source>
        <dbReference type="SAM" id="Phobius"/>
    </source>
</evidence>
<evidence type="ECO:0000313" key="3">
    <source>
        <dbReference type="Proteomes" id="UP000008461"/>
    </source>
</evidence>
<dbReference type="EMBL" id="CP002691">
    <property type="protein sequence ID" value="AEE47989.1"/>
    <property type="molecule type" value="Genomic_DNA"/>
</dbReference>
<keyword evidence="1" id="KW-1133">Transmembrane helix</keyword>
<evidence type="ECO:0008006" key="4">
    <source>
        <dbReference type="Google" id="ProtNLM"/>
    </source>
</evidence>
<evidence type="ECO:0000313" key="2">
    <source>
        <dbReference type="EMBL" id="AEE47989.1"/>
    </source>
</evidence>
<dbReference type="KEGG" id="hhy:Halhy_0076"/>
<accession>F4KSM5</accession>
<feature type="transmembrane region" description="Helical" evidence="1">
    <location>
        <begin position="214"/>
        <end position="235"/>
    </location>
</feature>
<feature type="transmembrane region" description="Helical" evidence="1">
    <location>
        <begin position="90"/>
        <end position="112"/>
    </location>
</feature>